<keyword evidence="9" id="KW-0547">Nucleotide-binding</keyword>
<comment type="catalytic activity">
    <reaction evidence="15">
        <text>L-seryl-[protein] + ATP = O-phospho-L-seryl-[protein] + ADP + H(+)</text>
        <dbReference type="Rhea" id="RHEA:17989"/>
        <dbReference type="Rhea" id="RHEA-COMP:9863"/>
        <dbReference type="Rhea" id="RHEA-COMP:11604"/>
        <dbReference type="ChEBI" id="CHEBI:15378"/>
        <dbReference type="ChEBI" id="CHEBI:29999"/>
        <dbReference type="ChEBI" id="CHEBI:30616"/>
        <dbReference type="ChEBI" id="CHEBI:83421"/>
        <dbReference type="ChEBI" id="CHEBI:456216"/>
        <dbReference type="EC" id="2.7.11.1"/>
    </reaction>
</comment>
<dbReference type="GO" id="GO:0000408">
    <property type="term" value="C:EKC/KEOPS complex"/>
    <property type="evidence" value="ECO:0007669"/>
    <property type="project" value="TreeGrafter"/>
</dbReference>
<dbReference type="InterPro" id="IPR000719">
    <property type="entry name" value="Prot_kinase_dom"/>
</dbReference>
<dbReference type="GO" id="GO:0008033">
    <property type="term" value="P:tRNA processing"/>
    <property type="evidence" value="ECO:0007669"/>
    <property type="project" value="UniProtKB-KW"/>
</dbReference>
<evidence type="ECO:0000256" key="5">
    <source>
        <dbReference type="ARBA" id="ARBA00019973"/>
    </source>
</evidence>
<evidence type="ECO:0000256" key="6">
    <source>
        <dbReference type="ARBA" id="ARBA00022527"/>
    </source>
</evidence>
<comment type="subunit">
    <text evidence="2">Component of the EKC/KEOPS complex composed of at least BUD32, CGI121, GON7, KAE1 and PCC1; the whole complex dimerizes.</text>
</comment>
<feature type="domain" description="Protein kinase" evidence="16">
    <location>
        <begin position="15"/>
        <end position="268"/>
    </location>
</feature>
<dbReference type="Pfam" id="PF06293">
    <property type="entry name" value="Kdo"/>
    <property type="match status" value="1"/>
</dbReference>
<dbReference type="InterPro" id="IPR008266">
    <property type="entry name" value="Tyr_kinase_AS"/>
</dbReference>
<keyword evidence="11" id="KW-0067">ATP-binding</keyword>
<evidence type="ECO:0000256" key="14">
    <source>
        <dbReference type="ARBA" id="ARBA00047899"/>
    </source>
</evidence>
<keyword evidence="6 17" id="KW-0723">Serine/threonine-protein kinase</keyword>
<dbReference type="GO" id="GO:0005524">
    <property type="term" value="F:ATP binding"/>
    <property type="evidence" value="ECO:0007669"/>
    <property type="project" value="UniProtKB-KW"/>
</dbReference>
<dbReference type="AlphaFoldDB" id="A0AAV5R0P2"/>
<dbReference type="PANTHER" id="PTHR12209">
    <property type="entry name" value="NON-SPECIFIC SERINE/THREONINE PROTEIN KINASE"/>
    <property type="match status" value="1"/>
</dbReference>
<name>A0AAV5R0P2_PICKL</name>
<evidence type="ECO:0000256" key="8">
    <source>
        <dbReference type="ARBA" id="ARBA00022694"/>
    </source>
</evidence>
<dbReference type="Proteomes" id="UP001378960">
    <property type="component" value="Unassembled WGS sequence"/>
</dbReference>
<comment type="caution">
    <text evidence="17">The sequence shown here is derived from an EMBL/GenBank/DDBJ whole genome shotgun (WGS) entry which is preliminary data.</text>
</comment>
<dbReference type="PANTHER" id="PTHR12209:SF0">
    <property type="entry name" value="EKC_KEOPS COMPLEX SUBUNIT TP53RK"/>
    <property type="match status" value="1"/>
</dbReference>
<keyword evidence="8" id="KW-0819">tRNA processing</keyword>
<sequence length="268" mass="30762">MSKEIIERVEKILPDFDLKLVSQGAEALVFVTEKHPYLPKDIKPAGLTNVNNFIVKYRPRKPYRHEKLDLQITKSRTAGEAKLLYKLDSLNIKAPKLIALDAINGIIWMEFLGFRLPNGNFSSLKNWLWFIEKKGESEAIGQLAKDVMRLVGYAIAELHLNEIVHGDLTSSNIVLVKESETEEKYSVALIDFGLSSYSNLVEDKAVDIYVLERALVSTHPQFSELYNEWLLEGYHSLYSEKKKINAWRDVERRLAAVRLRGRKRSMLG</sequence>
<evidence type="ECO:0000256" key="1">
    <source>
        <dbReference type="ARBA" id="ARBA00010630"/>
    </source>
</evidence>
<reference evidence="17 18" key="1">
    <citation type="journal article" date="2023" name="Elife">
        <title>Identification of key yeast species and microbe-microbe interactions impacting larval growth of Drosophila in the wild.</title>
        <authorList>
            <person name="Mure A."/>
            <person name="Sugiura Y."/>
            <person name="Maeda R."/>
            <person name="Honda K."/>
            <person name="Sakurai N."/>
            <person name="Takahashi Y."/>
            <person name="Watada M."/>
            <person name="Katoh T."/>
            <person name="Gotoh A."/>
            <person name="Gotoh Y."/>
            <person name="Taniguchi I."/>
            <person name="Nakamura K."/>
            <person name="Hayashi T."/>
            <person name="Katayama T."/>
            <person name="Uemura T."/>
            <person name="Hattori Y."/>
        </authorList>
    </citation>
    <scope>NUCLEOTIDE SEQUENCE [LARGE SCALE GENOMIC DNA]</scope>
    <source>
        <strain evidence="17 18">PK-24</strain>
    </source>
</reference>
<gene>
    <name evidence="17" type="ORF">DAPK24_014160</name>
</gene>
<dbReference type="InterPro" id="IPR022495">
    <property type="entry name" value="Bud32"/>
</dbReference>
<evidence type="ECO:0000313" key="17">
    <source>
        <dbReference type="EMBL" id="GMM44841.1"/>
    </source>
</evidence>
<dbReference type="EMBL" id="BTGB01000001">
    <property type="protein sequence ID" value="GMM44841.1"/>
    <property type="molecule type" value="Genomic_DNA"/>
</dbReference>
<evidence type="ECO:0000256" key="2">
    <source>
        <dbReference type="ARBA" id="ARBA00011534"/>
    </source>
</evidence>
<evidence type="ECO:0000256" key="10">
    <source>
        <dbReference type="ARBA" id="ARBA00022777"/>
    </source>
</evidence>
<dbReference type="NCBIfam" id="TIGR03724">
    <property type="entry name" value="arch_bud32"/>
    <property type="match status" value="1"/>
</dbReference>
<evidence type="ECO:0000256" key="13">
    <source>
        <dbReference type="ARBA" id="ARBA00033194"/>
    </source>
</evidence>
<dbReference type="PROSITE" id="PS50011">
    <property type="entry name" value="PROTEIN_KINASE_DOM"/>
    <property type="match status" value="1"/>
</dbReference>
<evidence type="ECO:0000256" key="3">
    <source>
        <dbReference type="ARBA" id="ARBA00012513"/>
    </source>
</evidence>
<dbReference type="EC" id="2.7.11.1" evidence="3"/>
<protein>
    <recommendedName>
        <fullName evidence="5">EKC/KEOPS complex subunit BUD32</fullName>
        <ecNumber evidence="3">2.7.11.1</ecNumber>
    </recommendedName>
    <alternativeName>
        <fullName evidence="12 13">Atypical Serine/threonine protein kinase BUD32</fullName>
    </alternativeName>
    <alternativeName>
        <fullName evidence="4">EKC/KEOPS complex subunit bud32</fullName>
    </alternativeName>
</protein>
<dbReference type="GO" id="GO:0070525">
    <property type="term" value="P:tRNA threonylcarbamoyladenosine metabolic process"/>
    <property type="evidence" value="ECO:0007669"/>
    <property type="project" value="TreeGrafter"/>
</dbReference>
<dbReference type="GO" id="GO:0005829">
    <property type="term" value="C:cytosol"/>
    <property type="evidence" value="ECO:0007669"/>
    <property type="project" value="TreeGrafter"/>
</dbReference>
<organism evidence="17 18">
    <name type="scientific">Pichia kluyveri</name>
    <name type="common">Yeast</name>
    <dbReference type="NCBI Taxonomy" id="36015"/>
    <lineage>
        <taxon>Eukaryota</taxon>
        <taxon>Fungi</taxon>
        <taxon>Dikarya</taxon>
        <taxon>Ascomycota</taxon>
        <taxon>Saccharomycotina</taxon>
        <taxon>Pichiomycetes</taxon>
        <taxon>Pichiales</taxon>
        <taxon>Pichiaceae</taxon>
        <taxon>Pichia</taxon>
    </lineage>
</organism>
<dbReference type="PROSITE" id="PS00109">
    <property type="entry name" value="PROTEIN_KINASE_TYR"/>
    <property type="match status" value="1"/>
</dbReference>
<keyword evidence="10 17" id="KW-0418">Kinase</keyword>
<dbReference type="Gene3D" id="3.30.200.20">
    <property type="entry name" value="Phosphorylase Kinase, domain 1"/>
    <property type="match status" value="1"/>
</dbReference>
<evidence type="ECO:0000256" key="4">
    <source>
        <dbReference type="ARBA" id="ARBA00013948"/>
    </source>
</evidence>
<evidence type="ECO:0000313" key="18">
    <source>
        <dbReference type="Proteomes" id="UP001378960"/>
    </source>
</evidence>
<dbReference type="GO" id="GO:0004674">
    <property type="term" value="F:protein serine/threonine kinase activity"/>
    <property type="evidence" value="ECO:0007669"/>
    <property type="project" value="UniProtKB-KW"/>
</dbReference>
<dbReference type="InterPro" id="IPR011009">
    <property type="entry name" value="Kinase-like_dom_sf"/>
</dbReference>
<evidence type="ECO:0000256" key="11">
    <source>
        <dbReference type="ARBA" id="ARBA00022840"/>
    </source>
</evidence>
<evidence type="ECO:0000256" key="7">
    <source>
        <dbReference type="ARBA" id="ARBA00022679"/>
    </source>
</evidence>
<proteinExistence type="inferred from homology"/>
<evidence type="ECO:0000256" key="15">
    <source>
        <dbReference type="ARBA" id="ARBA00048679"/>
    </source>
</evidence>
<accession>A0AAV5R0P2</accession>
<evidence type="ECO:0000259" key="16">
    <source>
        <dbReference type="PROSITE" id="PS50011"/>
    </source>
</evidence>
<dbReference type="SUPFAM" id="SSF56112">
    <property type="entry name" value="Protein kinase-like (PK-like)"/>
    <property type="match status" value="1"/>
</dbReference>
<dbReference type="GO" id="GO:0005634">
    <property type="term" value="C:nucleus"/>
    <property type="evidence" value="ECO:0007669"/>
    <property type="project" value="TreeGrafter"/>
</dbReference>
<comment type="catalytic activity">
    <reaction evidence="14">
        <text>L-threonyl-[protein] + ATP = O-phospho-L-threonyl-[protein] + ADP + H(+)</text>
        <dbReference type="Rhea" id="RHEA:46608"/>
        <dbReference type="Rhea" id="RHEA-COMP:11060"/>
        <dbReference type="Rhea" id="RHEA-COMP:11605"/>
        <dbReference type="ChEBI" id="CHEBI:15378"/>
        <dbReference type="ChEBI" id="CHEBI:30013"/>
        <dbReference type="ChEBI" id="CHEBI:30616"/>
        <dbReference type="ChEBI" id="CHEBI:61977"/>
        <dbReference type="ChEBI" id="CHEBI:456216"/>
        <dbReference type="EC" id="2.7.11.1"/>
    </reaction>
</comment>
<evidence type="ECO:0000256" key="12">
    <source>
        <dbReference type="ARBA" id="ARBA00030980"/>
    </source>
</evidence>
<evidence type="ECO:0000256" key="9">
    <source>
        <dbReference type="ARBA" id="ARBA00022741"/>
    </source>
</evidence>
<dbReference type="Gene3D" id="1.10.510.10">
    <property type="entry name" value="Transferase(Phosphotransferase) domain 1"/>
    <property type="match status" value="1"/>
</dbReference>
<comment type="similarity">
    <text evidence="1">Belongs to the protein kinase superfamily. BUD32 family.</text>
</comment>
<keyword evidence="18" id="KW-1185">Reference proteome</keyword>
<keyword evidence="7" id="KW-0808">Transferase</keyword>